<dbReference type="RefSeq" id="WP_241937954.1">
    <property type="nucleotide sequence ID" value="NZ_JALBGC010000006.1"/>
</dbReference>
<evidence type="ECO:0000256" key="1">
    <source>
        <dbReference type="SAM" id="SignalP"/>
    </source>
</evidence>
<reference evidence="2" key="1">
    <citation type="submission" date="2022-03" db="EMBL/GenBank/DDBJ databases">
        <title>Bacterial whole genome sequence for Hymenobacter sp. DH14.</title>
        <authorList>
            <person name="Le V."/>
        </authorList>
    </citation>
    <scope>NUCLEOTIDE SEQUENCE</scope>
    <source>
        <strain evidence="2">DH14</strain>
    </source>
</reference>
<accession>A0A9X2AGZ0</accession>
<evidence type="ECO:0000313" key="3">
    <source>
        <dbReference type="Proteomes" id="UP001139193"/>
    </source>
</evidence>
<dbReference type="AlphaFoldDB" id="A0A9X2AGZ0"/>
<name>A0A9X2AGZ0_9BACT</name>
<dbReference type="Proteomes" id="UP001139193">
    <property type="component" value="Unassembled WGS sequence"/>
</dbReference>
<comment type="caution">
    <text evidence="2">The sequence shown here is derived from an EMBL/GenBank/DDBJ whole genome shotgun (WGS) entry which is preliminary data.</text>
</comment>
<keyword evidence="3" id="KW-1185">Reference proteome</keyword>
<sequence length="214" mass="23216">MKIPLFVLLALLLPDPLLAQQSLLVANQGSRVAFQPAHTGEIRFSAAAIATGGEAEADFIGLNTYVVSPRSKLFLTAFQGTSLTSALHRLAPHVPLNELARSGTYQFSFYVDGQLVYLTILPPGTVPLAIRNDETVLHQAFINPGEPVREWGPLLWDQFLAHGGVRALAQGQHLLRIELRPYFQNPALRDAPVLAAGQVALDVAQTLAPRSLAR</sequence>
<feature type="signal peptide" evidence="1">
    <location>
        <begin position="1"/>
        <end position="19"/>
    </location>
</feature>
<gene>
    <name evidence="2" type="ORF">MON38_20150</name>
</gene>
<keyword evidence="1" id="KW-0732">Signal</keyword>
<feature type="chain" id="PRO_5040960045" evidence="1">
    <location>
        <begin position="20"/>
        <end position="214"/>
    </location>
</feature>
<evidence type="ECO:0000313" key="2">
    <source>
        <dbReference type="EMBL" id="MCI1189741.1"/>
    </source>
</evidence>
<dbReference type="EMBL" id="JALBGC010000006">
    <property type="protein sequence ID" value="MCI1189741.1"/>
    <property type="molecule type" value="Genomic_DNA"/>
</dbReference>
<protein>
    <submittedName>
        <fullName evidence="2">Uncharacterized protein</fullName>
    </submittedName>
</protein>
<organism evidence="2 3">
    <name type="scientific">Hymenobacter cyanobacteriorum</name>
    <dbReference type="NCBI Taxonomy" id="2926463"/>
    <lineage>
        <taxon>Bacteria</taxon>
        <taxon>Pseudomonadati</taxon>
        <taxon>Bacteroidota</taxon>
        <taxon>Cytophagia</taxon>
        <taxon>Cytophagales</taxon>
        <taxon>Hymenobacteraceae</taxon>
        <taxon>Hymenobacter</taxon>
    </lineage>
</organism>
<proteinExistence type="predicted"/>